<comment type="caution">
    <text evidence="3">The sequence shown here is derived from an EMBL/GenBank/DDBJ whole genome shotgun (WGS) entry which is preliminary data.</text>
</comment>
<dbReference type="EMBL" id="MASU01000013">
    <property type="protein sequence ID" value="PXY23903.1"/>
    <property type="molecule type" value="Genomic_DNA"/>
</dbReference>
<feature type="transmembrane region" description="Helical" evidence="1">
    <location>
        <begin position="189"/>
        <end position="212"/>
    </location>
</feature>
<dbReference type="OrthoDB" id="9759894at2"/>
<feature type="domain" description="TRAP C4-dicarboxylate transport system permease DctM subunit" evidence="2">
    <location>
        <begin position="131"/>
        <end position="560"/>
    </location>
</feature>
<feature type="transmembrane region" description="Helical" evidence="1">
    <location>
        <begin position="624"/>
        <end position="641"/>
    </location>
</feature>
<keyword evidence="1" id="KW-1133">Transmembrane helix</keyword>
<feature type="transmembrane region" description="Helical" evidence="1">
    <location>
        <begin position="574"/>
        <end position="592"/>
    </location>
</feature>
<evidence type="ECO:0000256" key="1">
    <source>
        <dbReference type="SAM" id="Phobius"/>
    </source>
</evidence>
<sequence>MTGTDTADVAAGELDANSLPRIRQGGIASVVAVLALAMSVFQLVTVDYRFVSQHGKFIIHVGFALAIVLIWKGIGLTRSGRTRPARWSVIAGVGAAVVVAAISAVAVGSYYEQSALAGTDKPLWVLAASAFMLLALYIASARIVGILMPTIALIFFLYAHFAYAFPGFLQARGIDFDRLLDRLFLTAEGIYSPVTGVSATFIFIFILFGAVLKHSGATDFYARLASAAFGRTRGGAAKVAVVASAAFAMVPGSSIANTASTGQFTIPMMKRSGFKPKFAAGVESVAAMGGEVTPPFMAGLVFIVASMLGVGWGEIVIAAIPIAILLYLSLFMSVHLEALRSGIGGAEEGDRVRVRDVAKTGWFYLLPPLVLLALLLLQFPPERAGLLSVLSVPVILFFTKRRMSWKSLLSAGVDGGLMGGSIAVIIVVASVIGGIINFTGLGLTFSSGLIDLAGGSLIAMIFIGLAAAIILGIGLPVVTSYVIMAVMVAPALVELGAPELGAHLFVLYGAMLSQISPPVAPTVVVASTIAGSGFWESSWVAMRLAVSKFLLPIMLITVPGMLMDGSFLDVTTAILRAIPVVGLAVIAIQGFGRKNDNSGAALLWRVVAGVGSVLLMFPNTVTDILGVACTVAVVLAWVALARAARKARLAAVTLEEETV</sequence>
<dbReference type="InterPro" id="IPR010656">
    <property type="entry name" value="DctM"/>
</dbReference>
<dbReference type="Proteomes" id="UP000247892">
    <property type="component" value="Unassembled WGS sequence"/>
</dbReference>
<keyword evidence="1" id="KW-0472">Membrane</keyword>
<evidence type="ECO:0000313" key="3">
    <source>
        <dbReference type="EMBL" id="PXY23903.1"/>
    </source>
</evidence>
<dbReference type="Pfam" id="PF06808">
    <property type="entry name" value="DctM"/>
    <property type="match status" value="1"/>
</dbReference>
<feature type="transmembrane region" description="Helical" evidence="1">
    <location>
        <begin position="411"/>
        <end position="436"/>
    </location>
</feature>
<dbReference type="InterPro" id="IPR011853">
    <property type="entry name" value="TRAP_DctM-Dct_fused"/>
</dbReference>
<dbReference type="AlphaFoldDB" id="A0A318LQM3"/>
<dbReference type="NCBIfam" id="TIGR02123">
    <property type="entry name" value="TRAP_fused"/>
    <property type="match status" value="1"/>
</dbReference>
<keyword evidence="4" id="KW-1185">Reference proteome</keyword>
<feature type="transmembrane region" description="Helical" evidence="1">
    <location>
        <begin position="448"/>
        <end position="471"/>
    </location>
</feature>
<feature type="transmembrane region" description="Helical" evidence="1">
    <location>
        <begin position="123"/>
        <end position="139"/>
    </location>
</feature>
<feature type="transmembrane region" description="Helical" evidence="1">
    <location>
        <begin position="57"/>
        <end position="75"/>
    </location>
</feature>
<feature type="transmembrane region" description="Helical" evidence="1">
    <location>
        <begin position="357"/>
        <end position="377"/>
    </location>
</feature>
<accession>A0A318LQM3</accession>
<feature type="transmembrane region" description="Helical" evidence="1">
    <location>
        <begin position="315"/>
        <end position="336"/>
    </location>
</feature>
<reference evidence="3 4" key="1">
    <citation type="submission" date="2016-07" db="EMBL/GenBank/DDBJ databases">
        <title>Draft genome sequence of Prauserella sp. YIM 121212, isolated from alkaline soil.</title>
        <authorList>
            <person name="Ruckert C."/>
            <person name="Albersmeier A."/>
            <person name="Jiang C.-L."/>
            <person name="Jiang Y."/>
            <person name="Kalinowski J."/>
            <person name="Schneider O."/>
            <person name="Winkler A."/>
            <person name="Zotchev S.B."/>
        </authorList>
    </citation>
    <scope>NUCLEOTIDE SEQUENCE [LARGE SCALE GENOMIC DNA]</scope>
    <source>
        <strain evidence="3 4">YIM 121212</strain>
    </source>
</reference>
<organism evidence="3 4">
    <name type="scientific">Prauserella flavalba</name>
    <dbReference type="NCBI Taxonomy" id="1477506"/>
    <lineage>
        <taxon>Bacteria</taxon>
        <taxon>Bacillati</taxon>
        <taxon>Actinomycetota</taxon>
        <taxon>Actinomycetes</taxon>
        <taxon>Pseudonocardiales</taxon>
        <taxon>Pseudonocardiaceae</taxon>
        <taxon>Prauserella</taxon>
    </lineage>
</organism>
<protein>
    <recommendedName>
        <fullName evidence="2">TRAP C4-dicarboxylate transport system permease DctM subunit domain-containing protein</fullName>
    </recommendedName>
</protein>
<feature type="transmembrane region" description="Helical" evidence="1">
    <location>
        <begin position="549"/>
        <end position="568"/>
    </location>
</feature>
<feature type="transmembrane region" description="Helical" evidence="1">
    <location>
        <begin position="518"/>
        <end position="537"/>
    </location>
</feature>
<feature type="transmembrane region" description="Helical" evidence="1">
    <location>
        <begin position="383"/>
        <end position="399"/>
    </location>
</feature>
<name>A0A318LQM3_9PSEU</name>
<dbReference type="RefSeq" id="WP_110341618.1">
    <property type="nucleotide sequence ID" value="NZ_MASU01000013.1"/>
</dbReference>
<feature type="transmembrane region" description="Helical" evidence="1">
    <location>
        <begin position="87"/>
        <end position="111"/>
    </location>
</feature>
<keyword evidence="1" id="KW-0812">Transmembrane</keyword>
<evidence type="ECO:0000259" key="2">
    <source>
        <dbReference type="Pfam" id="PF06808"/>
    </source>
</evidence>
<evidence type="ECO:0000313" key="4">
    <source>
        <dbReference type="Proteomes" id="UP000247892"/>
    </source>
</evidence>
<proteinExistence type="predicted"/>
<feature type="transmembrane region" description="Helical" evidence="1">
    <location>
        <begin position="478"/>
        <end position="498"/>
    </location>
</feature>
<feature type="transmembrane region" description="Helical" evidence="1">
    <location>
        <begin position="27"/>
        <end position="45"/>
    </location>
</feature>
<feature type="transmembrane region" description="Helical" evidence="1">
    <location>
        <begin position="146"/>
        <end position="169"/>
    </location>
</feature>
<gene>
    <name evidence="3" type="ORF">BA062_26840</name>
</gene>
<dbReference type="PANTHER" id="PTHR43849">
    <property type="entry name" value="BLL3936 PROTEIN"/>
    <property type="match status" value="1"/>
</dbReference>
<feature type="transmembrane region" description="Helical" evidence="1">
    <location>
        <begin position="599"/>
        <end position="618"/>
    </location>
</feature>
<dbReference type="PANTHER" id="PTHR43849:SF2">
    <property type="entry name" value="BLL3936 PROTEIN"/>
    <property type="match status" value="1"/>
</dbReference>